<dbReference type="RefSeq" id="WP_328348472.1">
    <property type="nucleotide sequence ID" value="NZ_CP107906.1"/>
</dbReference>
<evidence type="ECO:0000256" key="1">
    <source>
        <dbReference type="SAM" id="MobiDB-lite"/>
    </source>
</evidence>
<accession>A0ABZ1P6E7</accession>
<organism evidence="2 3">
    <name type="scientific">Streptomyces violaceus</name>
    <name type="common">Streptomyces venezuelae</name>
    <dbReference type="NCBI Taxonomy" id="1936"/>
    <lineage>
        <taxon>Bacteria</taxon>
        <taxon>Bacillati</taxon>
        <taxon>Actinomycetota</taxon>
        <taxon>Actinomycetes</taxon>
        <taxon>Kitasatosporales</taxon>
        <taxon>Streptomycetaceae</taxon>
        <taxon>Streptomyces</taxon>
    </lineage>
</organism>
<evidence type="ECO:0000313" key="2">
    <source>
        <dbReference type="EMBL" id="WUG99633.1"/>
    </source>
</evidence>
<gene>
    <name evidence="2" type="ORF">OHB29_28820</name>
</gene>
<dbReference type="Proteomes" id="UP001341259">
    <property type="component" value="Chromosome"/>
</dbReference>
<keyword evidence="3" id="KW-1185">Reference proteome</keyword>
<reference evidence="2 3" key="1">
    <citation type="submission" date="2022-10" db="EMBL/GenBank/DDBJ databases">
        <title>The complete genomes of actinobacterial strains from the NBC collection.</title>
        <authorList>
            <person name="Joergensen T.S."/>
            <person name="Alvarez Arevalo M."/>
            <person name="Sterndorff E.B."/>
            <person name="Faurdal D."/>
            <person name="Vuksanovic O."/>
            <person name="Mourched A.-S."/>
            <person name="Charusanti P."/>
            <person name="Shaw S."/>
            <person name="Blin K."/>
            <person name="Weber T."/>
        </authorList>
    </citation>
    <scope>NUCLEOTIDE SEQUENCE [LARGE SCALE GENOMIC DNA]</scope>
    <source>
        <strain evidence="2 3">NBC_00456</strain>
    </source>
</reference>
<name>A0ABZ1P6E7_STRVL</name>
<evidence type="ECO:0000313" key="3">
    <source>
        <dbReference type="Proteomes" id="UP001341259"/>
    </source>
</evidence>
<feature type="region of interest" description="Disordered" evidence="1">
    <location>
        <begin position="52"/>
        <end position="93"/>
    </location>
</feature>
<proteinExistence type="predicted"/>
<protein>
    <submittedName>
        <fullName evidence="2">Uncharacterized protein</fullName>
    </submittedName>
</protein>
<dbReference type="EMBL" id="CP107906">
    <property type="protein sequence ID" value="WUG99633.1"/>
    <property type="molecule type" value="Genomic_DNA"/>
</dbReference>
<sequence>MTTTVRITWDAASARRAERQFLARPAGSGTPVAEVVGAMASVRPHAQVLSAAEVSAGADGRADAGGRTDGTLGRPVPDQDVRSARHGTSAPGA</sequence>